<keyword evidence="2" id="KW-1185">Reference proteome</keyword>
<sequence>MTGFCEGGKEPPGSLKAIRSGRKARRLVRKELLTCPMKLKRLTWARKYQNWTQEDRKSVVFSDESDFVVLGLNVSHVRRSDEEKLTSKYIKQTVKLPQKKMFWDCFELTLTKCLIPIDGIMNSDKQVHSNFKVKSCPRTEEIVRGTEHLKGDFPRPCPLPSFEEIERLHGEK</sequence>
<reference evidence="1 2" key="1">
    <citation type="journal article" date="2022" name="Allergy">
        <title>Genome assembly and annotation of Periplaneta americana reveal a comprehensive cockroach allergen profile.</title>
        <authorList>
            <person name="Wang L."/>
            <person name="Xiong Q."/>
            <person name="Saelim N."/>
            <person name="Wang L."/>
            <person name="Nong W."/>
            <person name="Wan A.T."/>
            <person name="Shi M."/>
            <person name="Liu X."/>
            <person name="Cao Q."/>
            <person name="Hui J.H.L."/>
            <person name="Sookrung N."/>
            <person name="Leung T.F."/>
            <person name="Tungtrongchitr A."/>
            <person name="Tsui S.K.W."/>
        </authorList>
    </citation>
    <scope>NUCLEOTIDE SEQUENCE [LARGE SCALE GENOMIC DNA]</scope>
    <source>
        <strain evidence="1">PWHHKU_190912</strain>
    </source>
</reference>
<name>A0ABQ8SR00_PERAM</name>
<proteinExistence type="predicted"/>
<evidence type="ECO:0000313" key="2">
    <source>
        <dbReference type="Proteomes" id="UP001148838"/>
    </source>
</evidence>
<evidence type="ECO:0000313" key="1">
    <source>
        <dbReference type="EMBL" id="KAJ4436353.1"/>
    </source>
</evidence>
<protein>
    <submittedName>
        <fullName evidence="1">Uncharacterized protein</fullName>
    </submittedName>
</protein>
<accession>A0ABQ8SR00</accession>
<organism evidence="1 2">
    <name type="scientific">Periplaneta americana</name>
    <name type="common">American cockroach</name>
    <name type="synonym">Blatta americana</name>
    <dbReference type="NCBI Taxonomy" id="6978"/>
    <lineage>
        <taxon>Eukaryota</taxon>
        <taxon>Metazoa</taxon>
        <taxon>Ecdysozoa</taxon>
        <taxon>Arthropoda</taxon>
        <taxon>Hexapoda</taxon>
        <taxon>Insecta</taxon>
        <taxon>Pterygota</taxon>
        <taxon>Neoptera</taxon>
        <taxon>Polyneoptera</taxon>
        <taxon>Dictyoptera</taxon>
        <taxon>Blattodea</taxon>
        <taxon>Blattoidea</taxon>
        <taxon>Blattidae</taxon>
        <taxon>Blattinae</taxon>
        <taxon>Periplaneta</taxon>
    </lineage>
</organism>
<gene>
    <name evidence="1" type="ORF">ANN_18985</name>
</gene>
<dbReference type="Proteomes" id="UP001148838">
    <property type="component" value="Unassembled WGS sequence"/>
</dbReference>
<comment type="caution">
    <text evidence="1">The sequence shown here is derived from an EMBL/GenBank/DDBJ whole genome shotgun (WGS) entry which is preliminary data.</text>
</comment>
<dbReference type="InterPro" id="IPR036397">
    <property type="entry name" value="RNaseH_sf"/>
</dbReference>
<dbReference type="Gene3D" id="3.30.420.10">
    <property type="entry name" value="Ribonuclease H-like superfamily/Ribonuclease H"/>
    <property type="match status" value="1"/>
</dbReference>
<dbReference type="EMBL" id="JAJSOF020000023">
    <property type="protein sequence ID" value="KAJ4436353.1"/>
    <property type="molecule type" value="Genomic_DNA"/>
</dbReference>